<dbReference type="AlphaFoldDB" id="A0A6I2GH41"/>
<dbReference type="SMART" id="SM00642">
    <property type="entry name" value="Aamy"/>
    <property type="match status" value="1"/>
</dbReference>
<dbReference type="GO" id="GO:0016798">
    <property type="term" value="F:hydrolase activity, acting on glycosyl bonds"/>
    <property type="evidence" value="ECO:0007669"/>
    <property type="project" value="UniProtKB-KW"/>
</dbReference>
<evidence type="ECO:0000256" key="3">
    <source>
        <dbReference type="ARBA" id="ARBA00022729"/>
    </source>
</evidence>
<keyword evidence="3" id="KW-0732">Signal</keyword>
<dbReference type="PANTHER" id="PTHR10357">
    <property type="entry name" value="ALPHA-AMYLASE FAMILY MEMBER"/>
    <property type="match status" value="1"/>
</dbReference>
<evidence type="ECO:0000259" key="5">
    <source>
        <dbReference type="SMART" id="SM00642"/>
    </source>
</evidence>
<dbReference type="SUPFAM" id="SSF51445">
    <property type="entry name" value="(Trans)glycosidases"/>
    <property type="match status" value="1"/>
</dbReference>
<keyword evidence="4" id="KW-0378">Hydrolase</keyword>
<dbReference type="Proteomes" id="UP000430975">
    <property type="component" value="Unassembled WGS sequence"/>
</dbReference>
<dbReference type="InterPro" id="IPR006047">
    <property type="entry name" value="GH13_cat_dom"/>
</dbReference>
<sequence>MLIHVNASFDHIITCFRALFAINSLKSYTICKHLQIRRNKMFDRNILTKIGLAIVLVTSPVLQAVPVAAQVTETSVESLPNQHFIIDVSELEQTDIGKIVIDASAIGGQAALEIPLELKRISLSAPDCVDAGTYVLPVTATNTDGEIVETLDYPVTIKALANDGESHRDWDEEIIYFLLTDRFYDGNSDNNNPYDLDYAGADNPRGVYQGGDFAGITEKLAYLSDLGITTIWISPIVANIQYDVSAGSQDGAFYGYHGYWAQNFEELNPHFGTLEEFHTLIDQAASYDMNIMVDVVLNHTGYGLHPLDGARENSPAGYPTDEDRAVFEDMLRLETGRDALTESLSGLPDFITEDPAVREQIVAWQTAWLDLATTPNGNSIASFRVDTAIHVDPVTLQHFRNELTTINPDFKLIAEAWGADPINHKNFLNSGKMDSVLDFKFKETARNFINGNLVGANETLIKRNETLESNATAGQFLSSHDETGFLYMLNNHLGKYKLAVALQLTAKGQPVIYYGEELGQTGANNWPVYDNRYELAWEETETENHDIFNHYQTLLDFRHNYSEILAKGNRQLITGSNEDGYILVERAFQDEAVYLLFSNREEAFEIELAVTEADAIAFNHYNGEQFQADGKRLIIPATLLEEGGTALLTLDRGQFSVE</sequence>
<protein>
    <recommendedName>
        <fullName evidence="5">Glycosyl hydrolase family 13 catalytic domain-containing protein</fullName>
    </recommendedName>
</protein>
<organism evidence="6 7">
    <name type="scientific">Fundicoccus ignavus</name>
    <dbReference type="NCBI Taxonomy" id="2664442"/>
    <lineage>
        <taxon>Bacteria</taxon>
        <taxon>Bacillati</taxon>
        <taxon>Bacillota</taxon>
        <taxon>Bacilli</taxon>
        <taxon>Lactobacillales</taxon>
        <taxon>Aerococcaceae</taxon>
        <taxon>Fundicoccus</taxon>
    </lineage>
</organism>
<dbReference type="InterPro" id="IPR017853">
    <property type="entry name" value="GH"/>
</dbReference>
<evidence type="ECO:0000256" key="4">
    <source>
        <dbReference type="ARBA" id="ARBA00023295"/>
    </source>
</evidence>
<dbReference type="GO" id="GO:0005975">
    <property type="term" value="P:carbohydrate metabolic process"/>
    <property type="evidence" value="ECO:0007669"/>
    <property type="project" value="InterPro"/>
</dbReference>
<dbReference type="InterPro" id="IPR045857">
    <property type="entry name" value="O16G_dom_2"/>
</dbReference>
<proteinExistence type="predicted"/>
<accession>A0A6I2GH41</accession>
<feature type="domain" description="Glycosyl hydrolase family 13 catalytic" evidence="5">
    <location>
        <begin position="177"/>
        <end position="558"/>
    </location>
</feature>
<keyword evidence="2" id="KW-0479">Metal-binding</keyword>
<dbReference type="GO" id="GO:0046872">
    <property type="term" value="F:metal ion binding"/>
    <property type="evidence" value="ECO:0007669"/>
    <property type="project" value="UniProtKB-KW"/>
</dbReference>
<comment type="cofactor">
    <cofactor evidence="1">
        <name>Ca(2+)</name>
        <dbReference type="ChEBI" id="CHEBI:29108"/>
    </cofactor>
</comment>
<evidence type="ECO:0000313" key="7">
    <source>
        <dbReference type="Proteomes" id="UP000430975"/>
    </source>
</evidence>
<comment type="caution">
    <text evidence="6">The sequence shown here is derived from an EMBL/GenBank/DDBJ whole genome shotgun (WGS) entry which is preliminary data.</text>
</comment>
<dbReference type="PANTHER" id="PTHR10357:SF215">
    <property type="entry name" value="ALPHA-AMYLASE 1"/>
    <property type="match status" value="1"/>
</dbReference>
<keyword evidence="7" id="KW-1185">Reference proteome</keyword>
<dbReference type="Gene3D" id="3.20.20.80">
    <property type="entry name" value="Glycosidases"/>
    <property type="match status" value="1"/>
</dbReference>
<evidence type="ECO:0000256" key="2">
    <source>
        <dbReference type="ARBA" id="ARBA00022723"/>
    </source>
</evidence>
<name>A0A6I2GH41_9LACT</name>
<dbReference type="Pfam" id="PF00128">
    <property type="entry name" value="Alpha-amylase"/>
    <property type="match status" value="1"/>
</dbReference>
<dbReference type="Gene3D" id="3.90.400.10">
    <property type="entry name" value="Oligo-1,6-glucosidase, Domain 2"/>
    <property type="match status" value="1"/>
</dbReference>
<gene>
    <name evidence="6" type="ORF">GIY09_11275</name>
</gene>
<evidence type="ECO:0000313" key="6">
    <source>
        <dbReference type="EMBL" id="MRI86426.1"/>
    </source>
</evidence>
<keyword evidence="4" id="KW-0326">Glycosidase</keyword>
<reference evidence="6 7" key="1">
    <citation type="submission" date="2019-11" db="EMBL/GenBank/DDBJ databases">
        <title>Characterisation of Fundicoccus ignavus gen. nov. sp. nov., a novel genus of the family Aerococcaceae isolated from bulk tank milk.</title>
        <authorList>
            <person name="Siebert A."/>
            <person name="Huptas C."/>
            <person name="Wenning M."/>
            <person name="Scherer S."/>
            <person name="Doll E.V."/>
        </authorList>
    </citation>
    <scope>NUCLEOTIDE SEQUENCE [LARGE SCALE GENOMIC DNA]</scope>
    <source>
        <strain evidence="6 7">WS4759</strain>
    </source>
</reference>
<dbReference type="EMBL" id="WJQS01000014">
    <property type="protein sequence ID" value="MRI86426.1"/>
    <property type="molecule type" value="Genomic_DNA"/>
</dbReference>
<evidence type="ECO:0000256" key="1">
    <source>
        <dbReference type="ARBA" id="ARBA00001913"/>
    </source>
</evidence>